<comment type="caution">
    <text evidence="5">The sequence shown here is derived from an EMBL/GenBank/DDBJ whole genome shotgun (WGS) entry which is preliminary data.</text>
</comment>
<evidence type="ECO:0000256" key="2">
    <source>
        <dbReference type="ARBA" id="ARBA00022801"/>
    </source>
</evidence>
<gene>
    <name evidence="5" type="ORF">DFO68_12910</name>
</gene>
<dbReference type="Gene3D" id="3.60.21.10">
    <property type="match status" value="1"/>
</dbReference>
<dbReference type="OrthoDB" id="9773856at2"/>
<evidence type="ECO:0000256" key="3">
    <source>
        <dbReference type="ARBA" id="ARBA00022839"/>
    </source>
</evidence>
<dbReference type="PANTHER" id="PTHR30337">
    <property type="entry name" value="COMPONENT OF ATP-DEPENDENT DSDNA EXONUCLEASE"/>
    <property type="match status" value="1"/>
</dbReference>
<dbReference type="CDD" id="cd00840">
    <property type="entry name" value="MPP_Mre11_N"/>
    <property type="match status" value="1"/>
</dbReference>
<sequence>MPRFLHTADWQIGRQYARFAPEDAVALAEARFIAVERLARLADEERVDAVLVAGDIFDAQTLSERTLHRTFQALASFSGPWIMLPGNHDAALAESVWTRARRIAAIPDKVHLLLAPEVSLFEELGVAILPAPLTQRQTHRDLTAWFDTAETPPGLLRIGLAHGRVEGQLAEGIDAANPIATNRAASAGLDYLALGDWHGLKRIDERTWYSGTPEQERFKNNAAGQALLVTLDTPGVMPEVEARPIGQHGWYAWRRRLSVASDLDALLAELEALPPMSVLDLTLEGQLDLAGQQRLEQALGAAAGRQRSLQVETSGLGLVPTAEDIAALHADGYLGHVIAELQRRQEVESEREVAREALGILAGMLGARPSQQREEPQG</sequence>
<accession>A0A4R6GTA7</accession>
<dbReference type="PIRSF" id="PIRSF033093">
    <property type="entry name" value="UCP_ML1119"/>
    <property type="match status" value="1"/>
</dbReference>
<proteinExistence type="predicted"/>
<evidence type="ECO:0000259" key="4">
    <source>
        <dbReference type="Pfam" id="PF00149"/>
    </source>
</evidence>
<dbReference type="PANTHER" id="PTHR30337:SF0">
    <property type="entry name" value="NUCLEASE SBCCD SUBUNIT D"/>
    <property type="match status" value="1"/>
</dbReference>
<reference evidence="5 6" key="1">
    <citation type="submission" date="2019-03" db="EMBL/GenBank/DDBJ databases">
        <title>Freshwater and sediment microbial communities from various areas in North America, analyzing microbe dynamics in response to fracking.</title>
        <authorList>
            <person name="Lamendella R."/>
        </authorList>
    </citation>
    <scope>NUCLEOTIDE SEQUENCE [LARGE SCALE GENOMIC DNA]</scope>
    <source>
        <strain evidence="5 6">1_TX</strain>
    </source>
</reference>
<feature type="domain" description="Calcineurin-like phosphoesterase" evidence="4">
    <location>
        <begin position="3"/>
        <end position="105"/>
    </location>
</feature>
<dbReference type="InterPro" id="IPR029052">
    <property type="entry name" value="Metallo-depent_PP-like"/>
</dbReference>
<name>A0A4R6GTA7_9GAMM</name>
<dbReference type="InterPro" id="IPR014577">
    <property type="entry name" value="UCP033093_metalloPase"/>
</dbReference>
<dbReference type="InterPro" id="IPR050535">
    <property type="entry name" value="DNA_Repair-Maintenance_Comp"/>
</dbReference>
<keyword evidence="2" id="KW-0378">Hydrolase</keyword>
<keyword evidence="3 5" id="KW-0269">Exonuclease</keyword>
<dbReference type="InterPro" id="IPR041796">
    <property type="entry name" value="Mre11_N"/>
</dbReference>
<dbReference type="GO" id="GO:0004527">
    <property type="term" value="F:exonuclease activity"/>
    <property type="evidence" value="ECO:0007669"/>
    <property type="project" value="UniProtKB-KW"/>
</dbReference>
<dbReference type="InterPro" id="IPR004843">
    <property type="entry name" value="Calcineurin-like_PHP"/>
</dbReference>
<organism evidence="5 6">
    <name type="scientific">Halomonas ventosae</name>
    <dbReference type="NCBI Taxonomy" id="229007"/>
    <lineage>
        <taxon>Bacteria</taxon>
        <taxon>Pseudomonadati</taxon>
        <taxon>Pseudomonadota</taxon>
        <taxon>Gammaproteobacteria</taxon>
        <taxon>Oceanospirillales</taxon>
        <taxon>Halomonadaceae</taxon>
        <taxon>Halomonas</taxon>
    </lineage>
</organism>
<dbReference type="EMBL" id="SNWH01000029">
    <property type="protein sequence ID" value="TDN97835.1"/>
    <property type="molecule type" value="Genomic_DNA"/>
</dbReference>
<dbReference type="Pfam" id="PF00149">
    <property type="entry name" value="Metallophos"/>
    <property type="match status" value="1"/>
</dbReference>
<keyword evidence="6" id="KW-1185">Reference proteome</keyword>
<dbReference type="AlphaFoldDB" id="A0A4R6GTA7"/>
<keyword evidence="1" id="KW-0540">Nuclease</keyword>
<dbReference type="Proteomes" id="UP000295150">
    <property type="component" value="Unassembled WGS sequence"/>
</dbReference>
<dbReference type="SUPFAM" id="SSF56300">
    <property type="entry name" value="Metallo-dependent phosphatases"/>
    <property type="match status" value="1"/>
</dbReference>
<evidence type="ECO:0000313" key="6">
    <source>
        <dbReference type="Proteomes" id="UP000295150"/>
    </source>
</evidence>
<protein>
    <submittedName>
        <fullName evidence="5">DNA repair exonuclease SbcCD nuclease subunit</fullName>
    </submittedName>
</protein>
<evidence type="ECO:0000313" key="5">
    <source>
        <dbReference type="EMBL" id="TDN97835.1"/>
    </source>
</evidence>
<dbReference type="RefSeq" id="WP_133484284.1">
    <property type="nucleotide sequence ID" value="NZ_SNWH01000029.1"/>
</dbReference>
<evidence type="ECO:0000256" key="1">
    <source>
        <dbReference type="ARBA" id="ARBA00022722"/>
    </source>
</evidence>